<feature type="region of interest" description="Disordered" evidence="2">
    <location>
        <begin position="219"/>
        <end position="256"/>
    </location>
</feature>
<reference evidence="4" key="1">
    <citation type="submission" date="2021-03" db="EMBL/GenBank/DDBJ databases">
        <title>Draft genome sequence of rust myrtle Austropuccinia psidii MF-1, a brazilian biotype.</title>
        <authorList>
            <person name="Quecine M.C."/>
            <person name="Pachon D.M.R."/>
            <person name="Bonatelli M.L."/>
            <person name="Correr F.H."/>
            <person name="Franceschini L.M."/>
            <person name="Leite T.F."/>
            <person name="Margarido G.R.A."/>
            <person name="Almeida C.A."/>
            <person name="Ferrarezi J.A."/>
            <person name="Labate C.A."/>
        </authorList>
    </citation>
    <scope>NUCLEOTIDE SEQUENCE</scope>
    <source>
        <strain evidence="4">MF-1</strain>
    </source>
</reference>
<gene>
    <name evidence="4" type="ORF">O181_037037</name>
</gene>
<dbReference type="Proteomes" id="UP000765509">
    <property type="component" value="Unassembled WGS sequence"/>
</dbReference>
<dbReference type="PROSITE" id="PS50175">
    <property type="entry name" value="ASP_PROT_RETROV"/>
    <property type="match status" value="1"/>
</dbReference>
<keyword evidence="5" id="KW-1185">Reference proteome</keyword>
<accession>A0A9Q3HAH7</accession>
<name>A0A9Q3HAH7_9BASI</name>
<evidence type="ECO:0000256" key="2">
    <source>
        <dbReference type="SAM" id="MobiDB-lite"/>
    </source>
</evidence>
<dbReference type="InterPro" id="IPR001995">
    <property type="entry name" value="Peptidase_A2_cat"/>
</dbReference>
<dbReference type="GO" id="GO:0006508">
    <property type="term" value="P:proteolysis"/>
    <property type="evidence" value="ECO:0007669"/>
    <property type="project" value="InterPro"/>
</dbReference>
<proteinExistence type="predicted"/>
<feature type="region of interest" description="Disordered" evidence="2">
    <location>
        <begin position="18"/>
        <end position="49"/>
    </location>
</feature>
<organism evidence="4 5">
    <name type="scientific">Austropuccinia psidii MF-1</name>
    <dbReference type="NCBI Taxonomy" id="1389203"/>
    <lineage>
        <taxon>Eukaryota</taxon>
        <taxon>Fungi</taxon>
        <taxon>Dikarya</taxon>
        <taxon>Basidiomycota</taxon>
        <taxon>Pucciniomycotina</taxon>
        <taxon>Pucciniomycetes</taxon>
        <taxon>Pucciniales</taxon>
        <taxon>Sphaerophragmiaceae</taxon>
        <taxon>Austropuccinia</taxon>
    </lineage>
</organism>
<dbReference type="InterPro" id="IPR021109">
    <property type="entry name" value="Peptidase_aspartic_dom_sf"/>
</dbReference>
<dbReference type="GO" id="GO:0004190">
    <property type="term" value="F:aspartic-type endopeptidase activity"/>
    <property type="evidence" value="ECO:0007669"/>
    <property type="project" value="InterPro"/>
</dbReference>
<protein>
    <recommendedName>
        <fullName evidence="3">Peptidase A2 domain-containing protein</fullName>
    </recommendedName>
</protein>
<sequence>MKTVQWEKNIPTKLKKPQEFKAEEEVSSEVKEKSYSGRKQELTQNTAKNKEIKQEHTEFQEVMSQIIKKLLDQKINLNLEQVLIISRKFIKQLKTLKTEERNSINSLDKKEIQTKLINNHLGEYEQPKLHYACPLVFMQVYVGEEGHEIMALVDTGSELSIISEYSAIKAGLTTRCLNINLRGIGDLKSQDNLIVQEKRINSASKPKESAELNENLEDIIDNQSKNENDYGQANLKKESRKTKIKNNGDKSESVLPQEVNSSPIGFFKVLRTEASLKNDNKKIQKLQLLPSNMVNIDPRLIMEAKDISKQNLQNSNIGIRKSEQDFSKEQIKEPLEESDNFLPKQNDVFHIPTGNKDPIFPEYSQHLKAFNPNSKVTKEIQNENKAIKQVILTGNGSEINKNEDSIN</sequence>
<comment type="caution">
    <text evidence="4">The sequence shown here is derived from an EMBL/GenBank/DDBJ whole genome shotgun (WGS) entry which is preliminary data.</text>
</comment>
<dbReference type="SUPFAM" id="SSF50630">
    <property type="entry name" value="Acid proteases"/>
    <property type="match status" value="1"/>
</dbReference>
<feature type="domain" description="Peptidase A2" evidence="3">
    <location>
        <begin position="149"/>
        <end position="185"/>
    </location>
</feature>
<dbReference type="AlphaFoldDB" id="A0A9Q3HAH7"/>
<feature type="compositionally biased region" description="Polar residues" evidence="2">
    <location>
        <begin position="221"/>
        <end position="231"/>
    </location>
</feature>
<evidence type="ECO:0000256" key="1">
    <source>
        <dbReference type="ARBA" id="ARBA00022801"/>
    </source>
</evidence>
<evidence type="ECO:0000259" key="3">
    <source>
        <dbReference type="PROSITE" id="PS50175"/>
    </source>
</evidence>
<evidence type="ECO:0000313" key="5">
    <source>
        <dbReference type="Proteomes" id="UP000765509"/>
    </source>
</evidence>
<dbReference type="OrthoDB" id="5596707at2759"/>
<feature type="compositionally biased region" description="Basic and acidic residues" evidence="2">
    <location>
        <begin position="18"/>
        <end position="41"/>
    </location>
</feature>
<evidence type="ECO:0000313" key="4">
    <source>
        <dbReference type="EMBL" id="MBW0497322.1"/>
    </source>
</evidence>
<keyword evidence="1" id="KW-0378">Hydrolase</keyword>
<dbReference type="EMBL" id="AVOT02014119">
    <property type="protein sequence ID" value="MBW0497322.1"/>
    <property type="molecule type" value="Genomic_DNA"/>
</dbReference>